<dbReference type="Gene3D" id="1.10.10.10">
    <property type="entry name" value="Winged helix-like DNA-binding domain superfamily/Winged helix DNA-binding domain"/>
    <property type="match status" value="1"/>
</dbReference>
<proteinExistence type="predicted"/>
<dbReference type="InterPro" id="IPR018335">
    <property type="entry name" value="Tscrpt_reg_HTH_Crp-type_CS"/>
</dbReference>
<keyword evidence="1" id="KW-0805">Transcription regulation</keyword>
<dbReference type="PATRIC" id="fig|388467.6.peg.413"/>
<dbReference type="InterPro" id="IPR018490">
    <property type="entry name" value="cNMP-bd_dom_sf"/>
</dbReference>
<reference evidence="5 6" key="1">
    <citation type="journal article" date="2014" name="Appl. Environ. Microbiol.">
        <title>Elucidation of insertion elements encoded on plasmids and in vitro construction of shuttle vectors from the toxic cyanobacterium Planktothrix.</title>
        <authorList>
            <person name="Christiansen G."/>
            <person name="Goesmann A."/>
            <person name="Kurmayer R."/>
        </authorList>
    </citation>
    <scope>NUCLEOTIDE SEQUENCE [LARGE SCALE GENOMIC DNA]</scope>
    <source>
        <strain evidence="5 6">NIVA-CYA 126/8</strain>
    </source>
</reference>
<dbReference type="SUPFAM" id="SSF51206">
    <property type="entry name" value="cAMP-binding domain-like"/>
    <property type="match status" value="1"/>
</dbReference>
<dbReference type="InterPro" id="IPR036390">
    <property type="entry name" value="WH_DNA-bd_sf"/>
</dbReference>
<dbReference type="STRING" id="388467.A19Y_0463"/>
<dbReference type="SMART" id="SM00419">
    <property type="entry name" value="HTH_CRP"/>
    <property type="match status" value="1"/>
</dbReference>
<dbReference type="GO" id="GO:0003700">
    <property type="term" value="F:DNA-binding transcription factor activity"/>
    <property type="evidence" value="ECO:0007669"/>
    <property type="project" value="InterPro"/>
</dbReference>
<evidence type="ECO:0000256" key="2">
    <source>
        <dbReference type="ARBA" id="ARBA00023125"/>
    </source>
</evidence>
<dbReference type="RefSeq" id="WP_026793876.1">
    <property type="nucleotide sequence ID" value="NZ_CM002803.1"/>
</dbReference>
<dbReference type="InterPro" id="IPR014710">
    <property type="entry name" value="RmlC-like_jellyroll"/>
</dbReference>
<gene>
    <name evidence="5" type="ORF">A19Y_0463</name>
</gene>
<keyword evidence="3" id="KW-0804">Transcription</keyword>
<dbReference type="PROSITE" id="PS51063">
    <property type="entry name" value="HTH_CRP_2"/>
    <property type="match status" value="1"/>
</dbReference>
<evidence type="ECO:0000313" key="6">
    <source>
        <dbReference type="Proteomes" id="UP000027395"/>
    </source>
</evidence>
<dbReference type="PROSITE" id="PS00042">
    <property type="entry name" value="HTH_CRP_1"/>
    <property type="match status" value="1"/>
</dbReference>
<accession>A0A073CDD8</accession>
<dbReference type="SUPFAM" id="SSF46785">
    <property type="entry name" value="Winged helix' DNA-binding domain"/>
    <property type="match status" value="1"/>
</dbReference>
<dbReference type="EMBL" id="CM002803">
    <property type="protein sequence ID" value="KEI65668.1"/>
    <property type="molecule type" value="Genomic_DNA"/>
</dbReference>
<dbReference type="AlphaFoldDB" id="A0A073CDD8"/>
<dbReference type="Gene3D" id="2.60.120.10">
    <property type="entry name" value="Jelly Rolls"/>
    <property type="match status" value="1"/>
</dbReference>
<dbReference type="Pfam" id="PF13545">
    <property type="entry name" value="HTH_Crp_2"/>
    <property type="match status" value="1"/>
</dbReference>
<keyword evidence="6" id="KW-1185">Reference proteome</keyword>
<sequence>MTLAQRIAPEFSQQQRYFQRRDQLPARRDHLWRIESGVVRTFTYLENGTVVTLGLWGVGDVVSRVLSKSDPYYMECVTPVQATSVPISEFDDLHPLLIEHIHQLQTFLEIVHSRPVDAALHKLFILLANKFGSDVPHGQLIEFHLTHQEIAESIGTTRVTVTRLLKEFEQQGIIERLNRQFIILPGHQPFWHYEI</sequence>
<evidence type="ECO:0000313" key="5">
    <source>
        <dbReference type="EMBL" id="KEI65668.1"/>
    </source>
</evidence>
<name>A0A073CDD8_PLAA1</name>
<evidence type="ECO:0000256" key="3">
    <source>
        <dbReference type="ARBA" id="ARBA00023163"/>
    </source>
</evidence>
<organism evidence="5 6">
    <name type="scientific">Planktothrix agardhii (strain NIVA-CYA 126/8)</name>
    <dbReference type="NCBI Taxonomy" id="388467"/>
    <lineage>
        <taxon>Bacteria</taxon>
        <taxon>Bacillati</taxon>
        <taxon>Cyanobacteriota</taxon>
        <taxon>Cyanophyceae</taxon>
        <taxon>Oscillatoriophycideae</taxon>
        <taxon>Oscillatoriales</taxon>
        <taxon>Microcoleaceae</taxon>
        <taxon>Planktothrix</taxon>
    </lineage>
</organism>
<evidence type="ECO:0000259" key="4">
    <source>
        <dbReference type="PROSITE" id="PS51063"/>
    </source>
</evidence>
<dbReference type="InterPro" id="IPR036388">
    <property type="entry name" value="WH-like_DNA-bd_sf"/>
</dbReference>
<evidence type="ECO:0000256" key="1">
    <source>
        <dbReference type="ARBA" id="ARBA00023015"/>
    </source>
</evidence>
<dbReference type="InterPro" id="IPR012318">
    <property type="entry name" value="HTH_CRP"/>
</dbReference>
<feature type="domain" description="HTH crp-type" evidence="4">
    <location>
        <begin position="114"/>
        <end position="187"/>
    </location>
</feature>
<keyword evidence="2" id="KW-0238">DNA-binding</keyword>
<protein>
    <recommendedName>
        <fullName evidence="4">HTH crp-type domain-containing protein</fullName>
    </recommendedName>
</protein>
<dbReference type="PRINTS" id="PR00034">
    <property type="entry name" value="HTHCRP"/>
</dbReference>
<dbReference type="GeneID" id="77286736"/>
<dbReference type="GO" id="GO:0003677">
    <property type="term" value="F:DNA binding"/>
    <property type="evidence" value="ECO:0007669"/>
    <property type="project" value="UniProtKB-KW"/>
</dbReference>
<dbReference type="eggNOG" id="COG0664">
    <property type="taxonomic scope" value="Bacteria"/>
</dbReference>
<dbReference type="CDD" id="cd00092">
    <property type="entry name" value="HTH_CRP"/>
    <property type="match status" value="1"/>
</dbReference>
<dbReference type="Proteomes" id="UP000027395">
    <property type="component" value="Chromosome"/>
</dbReference>
<dbReference type="HOGENOM" id="CLU_075053_8_1_3"/>